<dbReference type="SMART" id="SM00857">
    <property type="entry name" value="Resolvase"/>
    <property type="match status" value="1"/>
</dbReference>
<gene>
    <name evidence="4" type="ORF">CGS46_13935</name>
</gene>
<name>A0A2A6Z8Y9_9FIRM</name>
<dbReference type="AlphaFoldDB" id="A0A2A6Z8Y9"/>
<dbReference type="InterPro" id="IPR036162">
    <property type="entry name" value="Resolvase-like_N_sf"/>
</dbReference>
<evidence type="ECO:0000259" key="2">
    <source>
        <dbReference type="PROSITE" id="PS51736"/>
    </source>
</evidence>
<dbReference type="PANTHER" id="PTHR30461:SF23">
    <property type="entry name" value="DNA RECOMBINASE-RELATED"/>
    <property type="match status" value="1"/>
</dbReference>
<feature type="domain" description="Recombinase" evidence="3">
    <location>
        <begin position="160"/>
        <end position="304"/>
    </location>
</feature>
<dbReference type="Pfam" id="PF07508">
    <property type="entry name" value="Recombinase"/>
    <property type="match status" value="1"/>
</dbReference>
<dbReference type="SUPFAM" id="SSF53041">
    <property type="entry name" value="Resolvase-like"/>
    <property type="match status" value="1"/>
</dbReference>
<evidence type="ECO:0000313" key="4">
    <source>
        <dbReference type="EMBL" id="PDX57830.1"/>
    </source>
</evidence>
<evidence type="ECO:0000256" key="1">
    <source>
        <dbReference type="SAM" id="Coils"/>
    </source>
</evidence>
<comment type="caution">
    <text evidence="4">The sequence shown here is derived from an EMBL/GenBank/DDBJ whole genome shotgun (WGS) entry which is preliminary data.</text>
</comment>
<dbReference type="GO" id="GO:0003677">
    <property type="term" value="F:DNA binding"/>
    <property type="evidence" value="ECO:0007669"/>
    <property type="project" value="InterPro"/>
</dbReference>
<dbReference type="PROSITE" id="PS51737">
    <property type="entry name" value="RECOMBINASE_DNA_BIND"/>
    <property type="match status" value="1"/>
</dbReference>
<dbReference type="Gene3D" id="3.90.1750.20">
    <property type="entry name" value="Putative Large Serine Recombinase, Chain B, Domain 2"/>
    <property type="match status" value="1"/>
</dbReference>
<proteinExistence type="predicted"/>
<dbReference type="Proteomes" id="UP000220752">
    <property type="component" value="Unassembled WGS sequence"/>
</dbReference>
<dbReference type="PROSITE" id="PS51736">
    <property type="entry name" value="RECOMBINASES_3"/>
    <property type="match status" value="1"/>
</dbReference>
<reference evidence="4 5" key="1">
    <citation type="journal article" date="2017" name="Front. Microbiol.">
        <title>New Insights into the Diversity of the Genus Faecalibacterium.</title>
        <authorList>
            <person name="Benevides L."/>
            <person name="Burman S."/>
            <person name="Martin R."/>
            <person name="Robert V."/>
            <person name="Thomas M."/>
            <person name="Miquel S."/>
            <person name="Chain F."/>
            <person name="Sokol H."/>
            <person name="Bermudez-Humaran L.G."/>
            <person name="Morrison M."/>
            <person name="Langella P."/>
            <person name="Azevedo V.A."/>
            <person name="Chatel J.M."/>
            <person name="Soares S."/>
        </authorList>
    </citation>
    <scope>NUCLEOTIDE SEQUENCE [LARGE SCALE GENOMIC DNA]</scope>
    <source>
        <strain evidence="5">CNCM I-4540</strain>
    </source>
</reference>
<dbReference type="Gene3D" id="3.40.50.1390">
    <property type="entry name" value="Resolvase, N-terminal catalytic domain"/>
    <property type="match status" value="1"/>
</dbReference>
<dbReference type="InterPro" id="IPR050639">
    <property type="entry name" value="SSR_resolvase"/>
</dbReference>
<evidence type="ECO:0000259" key="3">
    <source>
        <dbReference type="PROSITE" id="PS51737"/>
    </source>
</evidence>
<feature type="coiled-coil region" evidence="1">
    <location>
        <begin position="398"/>
        <end position="474"/>
    </location>
</feature>
<dbReference type="InterPro" id="IPR038109">
    <property type="entry name" value="DNA_bind_recomb_sf"/>
</dbReference>
<keyword evidence="1" id="KW-0175">Coiled coil</keyword>
<keyword evidence="5" id="KW-1185">Reference proteome</keyword>
<dbReference type="GO" id="GO:0000150">
    <property type="term" value="F:DNA strand exchange activity"/>
    <property type="evidence" value="ECO:0007669"/>
    <property type="project" value="InterPro"/>
</dbReference>
<sequence length="519" mass="59963">MKAAIYCRLSKEDETKTGESESIQNQKSMLIQYAMEKGLELYQIYSDEDYSGIDRNRPAFNAMIQAASEHRFDVVLAKTQSRFTRDMELVEKYLHGKFMEWGIRFIAVVDHVDTDDTANKKSRQINGLINEWYLEDLSVNVRSVLDHKRKEGQYIASFALYGYRKDPAVKGRLQIDPEAAEVVKRIYAMALRGVGAHKIAQILNEEGVPSPTAYKQQNGDRCHLTRKTPYEPLWSSGTIYQMLHNQTYAGDLVQGRHKRVSYKSKRTVWLPKSQWIVVENTHEAIIDKDTYAMVQRTMQGRTRSGVGGMIHPLARKVVCSCCGCIMEQTGRPPKADGTRVRYVRCRMHQRDPGRCGNRTCTNLNDLQELVLRRIREYAEDYFDPEKVELPRRDDPVRQQAQRSELKRLKSEVERRRRAVQQLYLDKVSGLIDAVQFSEMNQSFLKEVKKAETRINALEAELEQQQEETGVVQAQMQRVRELAQVSHLTRELVVLLVDRVVVGPKDARMGGQKITIEWNF</sequence>
<dbReference type="PANTHER" id="PTHR30461">
    <property type="entry name" value="DNA-INVERTASE FROM LAMBDOID PROPHAGE"/>
    <property type="match status" value="1"/>
</dbReference>
<protein>
    <submittedName>
        <fullName evidence="4">DNA invertase</fullName>
    </submittedName>
</protein>
<dbReference type="Pfam" id="PF00239">
    <property type="entry name" value="Resolvase"/>
    <property type="match status" value="1"/>
</dbReference>
<feature type="domain" description="Resolvase/invertase-type recombinase catalytic" evidence="2">
    <location>
        <begin position="2"/>
        <end position="152"/>
    </location>
</feature>
<dbReference type="EMBL" id="NMTQ01000037">
    <property type="protein sequence ID" value="PDX57830.1"/>
    <property type="molecule type" value="Genomic_DNA"/>
</dbReference>
<accession>A0A2A6Z8Y9</accession>
<dbReference type="InterPro" id="IPR011109">
    <property type="entry name" value="DNA_bind_recombinase_dom"/>
</dbReference>
<organism evidence="4 5">
    <name type="scientific">Faecalibacterium langellae</name>
    <dbReference type="NCBI Taxonomy" id="3435293"/>
    <lineage>
        <taxon>Bacteria</taxon>
        <taxon>Bacillati</taxon>
        <taxon>Bacillota</taxon>
        <taxon>Clostridia</taxon>
        <taxon>Eubacteriales</taxon>
        <taxon>Oscillospiraceae</taxon>
        <taxon>Faecalibacterium</taxon>
    </lineage>
</organism>
<evidence type="ECO:0000313" key="5">
    <source>
        <dbReference type="Proteomes" id="UP000220752"/>
    </source>
</evidence>
<dbReference type="InterPro" id="IPR006119">
    <property type="entry name" value="Resolv_N"/>
</dbReference>